<reference evidence="1" key="2">
    <citation type="submission" date="2025-08" db="UniProtKB">
        <authorList>
            <consortium name="Ensembl"/>
        </authorList>
    </citation>
    <scope>IDENTIFICATION</scope>
</reference>
<reference evidence="1 2" key="1">
    <citation type="journal article" date="2014" name="Nat. Genet.">
        <title>Whole-genome sequence of a flatfish provides insights into ZW sex chromosome evolution and adaptation to a benthic lifestyle.</title>
        <authorList>
            <person name="Chen S."/>
            <person name="Zhang G."/>
            <person name="Shao C."/>
            <person name="Huang Q."/>
            <person name="Liu G."/>
            <person name="Zhang P."/>
            <person name="Song W."/>
            <person name="An N."/>
            <person name="Chalopin D."/>
            <person name="Volff J.N."/>
            <person name="Hong Y."/>
            <person name="Li Q."/>
            <person name="Sha Z."/>
            <person name="Zhou H."/>
            <person name="Xie M."/>
            <person name="Yu Q."/>
            <person name="Liu Y."/>
            <person name="Xiang H."/>
            <person name="Wang N."/>
            <person name="Wu K."/>
            <person name="Yang C."/>
            <person name="Zhou Q."/>
            <person name="Liao X."/>
            <person name="Yang L."/>
            <person name="Hu Q."/>
            <person name="Zhang J."/>
            <person name="Meng L."/>
            <person name="Jin L."/>
            <person name="Tian Y."/>
            <person name="Lian J."/>
            <person name="Yang J."/>
            <person name="Miao G."/>
            <person name="Liu S."/>
            <person name="Liang Z."/>
            <person name="Yan F."/>
            <person name="Li Y."/>
            <person name="Sun B."/>
            <person name="Zhang H."/>
            <person name="Zhang J."/>
            <person name="Zhu Y."/>
            <person name="Du M."/>
            <person name="Zhao Y."/>
            <person name="Schartl M."/>
            <person name="Tang Q."/>
            <person name="Wang J."/>
        </authorList>
    </citation>
    <scope>NUCLEOTIDE SEQUENCE</scope>
</reference>
<name>A0A3P8V4K4_CYNSE</name>
<dbReference type="Proteomes" id="UP000265120">
    <property type="component" value="Chromosome 6"/>
</dbReference>
<dbReference type="STRING" id="244447.ENSCSEP00000009044"/>
<evidence type="ECO:0000313" key="2">
    <source>
        <dbReference type="Proteomes" id="UP000265120"/>
    </source>
</evidence>
<dbReference type="AlphaFoldDB" id="A0A3P8V4K4"/>
<keyword evidence="2" id="KW-1185">Reference proteome</keyword>
<dbReference type="Ensembl" id="ENSCSET00000009150.1">
    <property type="protein sequence ID" value="ENSCSEP00000009044.1"/>
    <property type="gene ID" value="ENSCSEG00000005793.1"/>
</dbReference>
<dbReference type="OMA" id="TQEEPCP"/>
<evidence type="ECO:0000313" key="1">
    <source>
        <dbReference type="Ensembl" id="ENSCSEP00000009044.1"/>
    </source>
</evidence>
<dbReference type="InParanoid" id="A0A3P8V4K4"/>
<protein>
    <submittedName>
        <fullName evidence="1">Uncharacterized protein</fullName>
    </submittedName>
</protein>
<dbReference type="Pfam" id="PF15720">
    <property type="entry name" value="DUF4675"/>
    <property type="match status" value="1"/>
</dbReference>
<sequence>MVDAQTQTDSRSVEHKESQTSNLVVMRIDLTRTHSKLRHLSLLDDDNLVAPAFQFNRQAPGRISTSPTLRRMRSTRCSLVEPPGSLRISKQEDFSSACSPSTKSTVYPVRRVKSPLAANALSDGELYSDRQPHSSCGRQRTRSKTIENGVTSPKKECQSAHPVLTKEFQFADESVEVSFFGLRCHSYCLLS</sequence>
<proteinExistence type="predicted"/>
<dbReference type="GeneTree" id="ENSGT00940000177512"/>
<reference evidence="1" key="3">
    <citation type="submission" date="2025-09" db="UniProtKB">
        <authorList>
            <consortium name="Ensembl"/>
        </authorList>
    </citation>
    <scope>IDENTIFICATION</scope>
</reference>
<organism evidence="1 2">
    <name type="scientific">Cynoglossus semilaevis</name>
    <name type="common">Tongue sole</name>
    <dbReference type="NCBI Taxonomy" id="244447"/>
    <lineage>
        <taxon>Eukaryota</taxon>
        <taxon>Metazoa</taxon>
        <taxon>Chordata</taxon>
        <taxon>Craniata</taxon>
        <taxon>Vertebrata</taxon>
        <taxon>Euteleostomi</taxon>
        <taxon>Actinopterygii</taxon>
        <taxon>Neopterygii</taxon>
        <taxon>Teleostei</taxon>
        <taxon>Neoteleostei</taxon>
        <taxon>Acanthomorphata</taxon>
        <taxon>Carangaria</taxon>
        <taxon>Pleuronectiformes</taxon>
        <taxon>Pleuronectoidei</taxon>
        <taxon>Cynoglossidae</taxon>
        <taxon>Cynoglossinae</taxon>
        <taxon>Cynoglossus</taxon>
    </lineage>
</organism>
<accession>A0A3P8V4K4</accession>